<feature type="domain" description="Glycosyltransferase 2-like" evidence="4">
    <location>
        <begin position="172"/>
        <end position="212"/>
    </location>
</feature>
<sequence>MNLFPRRRSAVIKILVLVIVTWFLVTVLLAYNEKVNTGKDVEMRNIPNKNVIRDSTNKFKEVNQRESIDNQPFPPQPPGVRHKYHKAVDVPGDQGHGVLPPPGDPEGPGEMGKPVKLNNLTQSQQAMVKQGWEKNAFNQYISDLLSLHRNLPDVRDKECRDIKYMNNLPQASVIVCFHNEAWSVLLRTVHSILDRSPPELIKEVILVDDFSDQRKLAWF</sequence>
<evidence type="ECO:0000313" key="8">
    <source>
        <dbReference type="RefSeq" id="XP_022252463.1"/>
    </source>
</evidence>
<dbReference type="RefSeq" id="XP_022252463.1">
    <property type="nucleotide sequence ID" value="XM_022396755.1"/>
</dbReference>
<dbReference type="PANTHER" id="PTHR11675">
    <property type="entry name" value="N-ACETYLGALACTOSAMINYLTRANSFERASE"/>
    <property type="match status" value="1"/>
</dbReference>
<feature type="transmembrane region" description="Helical" evidence="3">
    <location>
        <begin position="12"/>
        <end position="31"/>
    </location>
</feature>
<dbReference type="RefSeq" id="XP_013784300.2">
    <property type="nucleotide sequence ID" value="XM_013928846.2"/>
</dbReference>
<keyword evidence="3" id="KW-0812">Transmembrane</keyword>
<protein>
    <submittedName>
        <fullName evidence="6 7">Polypeptide N-acetylgalactosaminyltransferase 9</fullName>
    </submittedName>
</protein>
<dbReference type="PANTHER" id="PTHR11675:SF131">
    <property type="entry name" value="POLYPEPTIDE N-ACETYLGALACTOSAMINYLTRANSFERASE 9-RELATED"/>
    <property type="match status" value="1"/>
</dbReference>
<reference evidence="6 7" key="1">
    <citation type="submission" date="2025-05" db="UniProtKB">
        <authorList>
            <consortium name="RefSeq"/>
        </authorList>
    </citation>
    <scope>IDENTIFICATION</scope>
    <source>
        <tissue evidence="6 7">Muscle</tissue>
    </source>
</reference>
<evidence type="ECO:0000259" key="4">
    <source>
        <dbReference type="Pfam" id="PF00535"/>
    </source>
</evidence>
<keyword evidence="3" id="KW-1133">Transmembrane helix</keyword>
<dbReference type="GeneID" id="106468417"/>
<dbReference type="InterPro" id="IPR029044">
    <property type="entry name" value="Nucleotide-diphossugar_trans"/>
</dbReference>
<dbReference type="SUPFAM" id="SSF53448">
    <property type="entry name" value="Nucleotide-diphospho-sugar transferases"/>
    <property type="match status" value="1"/>
</dbReference>
<dbReference type="RefSeq" id="XP_022252462.1">
    <property type="nucleotide sequence ID" value="XM_022396754.1"/>
</dbReference>
<evidence type="ECO:0000313" key="6">
    <source>
        <dbReference type="RefSeq" id="XP_013784300.2"/>
    </source>
</evidence>
<evidence type="ECO:0000256" key="2">
    <source>
        <dbReference type="SAM" id="MobiDB-lite"/>
    </source>
</evidence>
<keyword evidence="1" id="KW-1015">Disulfide bond</keyword>
<evidence type="ECO:0000256" key="3">
    <source>
        <dbReference type="SAM" id="Phobius"/>
    </source>
</evidence>
<keyword evidence="5" id="KW-1185">Reference proteome</keyword>
<organism evidence="5 6">
    <name type="scientific">Limulus polyphemus</name>
    <name type="common">Atlantic horseshoe crab</name>
    <dbReference type="NCBI Taxonomy" id="6850"/>
    <lineage>
        <taxon>Eukaryota</taxon>
        <taxon>Metazoa</taxon>
        <taxon>Ecdysozoa</taxon>
        <taxon>Arthropoda</taxon>
        <taxon>Chelicerata</taxon>
        <taxon>Merostomata</taxon>
        <taxon>Xiphosura</taxon>
        <taxon>Limulidae</taxon>
        <taxon>Limulus</taxon>
    </lineage>
</organism>
<name>A0ABM1BLC1_LIMPO</name>
<feature type="region of interest" description="Disordered" evidence="2">
    <location>
        <begin position="91"/>
        <end position="114"/>
    </location>
</feature>
<evidence type="ECO:0000313" key="7">
    <source>
        <dbReference type="RefSeq" id="XP_022252462.1"/>
    </source>
</evidence>
<dbReference type="Proteomes" id="UP000694941">
    <property type="component" value="Unplaced"/>
</dbReference>
<dbReference type="Gene3D" id="3.90.550.10">
    <property type="entry name" value="Spore Coat Polysaccharide Biosynthesis Protein SpsA, Chain A"/>
    <property type="match status" value="1"/>
</dbReference>
<dbReference type="Pfam" id="PF00535">
    <property type="entry name" value="Glycos_transf_2"/>
    <property type="match status" value="1"/>
</dbReference>
<evidence type="ECO:0000256" key="1">
    <source>
        <dbReference type="ARBA" id="ARBA00023157"/>
    </source>
</evidence>
<evidence type="ECO:0000313" key="5">
    <source>
        <dbReference type="Proteomes" id="UP000694941"/>
    </source>
</evidence>
<accession>A0ABM1BLC1</accession>
<keyword evidence="3" id="KW-0472">Membrane</keyword>
<dbReference type="InterPro" id="IPR001173">
    <property type="entry name" value="Glyco_trans_2-like"/>
</dbReference>
<gene>
    <name evidence="6 7 8" type="primary">LOC106468417</name>
</gene>
<proteinExistence type="predicted"/>